<dbReference type="AlphaFoldDB" id="A0A8H5BSN0"/>
<comment type="caution">
    <text evidence="1">The sequence shown here is derived from an EMBL/GenBank/DDBJ whole genome shotgun (WGS) entry which is preliminary data.</text>
</comment>
<dbReference type="OrthoDB" id="4584900at2759"/>
<sequence length="186" mass="20554">MAHHRLRIDPLYYAVQHSDPLSGALKVTFPSASGRLDPFNLIQDNPSYPFLGFISSTPSGVTLGNSFSAVVLGGVQQATSPYLGPSPRANTYYASPIPAETSVWIYNDVTGQLTPQWINSDATIPSMYYAYYINDRLVLCDRSSAHGHLSLRHGTTPLARHALPFFVPTPYRRLTLMQILTDLLDI</sequence>
<dbReference type="Proteomes" id="UP000567179">
    <property type="component" value="Unassembled WGS sequence"/>
</dbReference>
<gene>
    <name evidence="1" type="ORF">D9619_013335</name>
</gene>
<accession>A0A8H5BSN0</accession>
<keyword evidence="2" id="KW-1185">Reference proteome</keyword>
<reference evidence="1 2" key="1">
    <citation type="journal article" date="2020" name="ISME J.">
        <title>Uncovering the hidden diversity of litter-decomposition mechanisms in mushroom-forming fungi.</title>
        <authorList>
            <person name="Floudas D."/>
            <person name="Bentzer J."/>
            <person name="Ahren D."/>
            <person name="Johansson T."/>
            <person name="Persson P."/>
            <person name="Tunlid A."/>
        </authorList>
    </citation>
    <scope>NUCLEOTIDE SEQUENCE [LARGE SCALE GENOMIC DNA]</scope>
    <source>
        <strain evidence="1 2">CBS 101986</strain>
    </source>
</reference>
<proteinExistence type="predicted"/>
<dbReference type="EMBL" id="JAACJJ010000004">
    <property type="protein sequence ID" value="KAF5328336.1"/>
    <property type="molecule type" value="Genomic_DNA"/>
</dbReference>
<name>A0A8H5BSN0_9AGAR</name>
<evidence type="ECO:0000313" key="2">
    <source>
        <dbReference type="Proteomes" id="UP000567179"/>
    </source>
</evidence>
<organism evidence="1 2">
    <name type="scientific">Psilocybe cf. subviscida</name>
    <dbReference type="NCBI Taxonomy" id="2480587"/>
    <lineage>
        <taxon>Eukaryota</taxon>
        <taxon>Fungi</taxon>
        <taxon>Dikarya</taxon>
        <taxon>Basidiomycota</taxon>
        <taxon>Agaricomycotina</taxon>
        <taxon>Agaricomycetes</taxon>
        <taxon>Agaricomycetidae</taxon>
        <taxon>Agaricales</taxon>
        <taxon>Agaricineae</taxon>
        <taxon>Strophariaceae</taxon>
        <taxon>Psilocybe</taxon>
    </lineage>
</organism>
<evidence type="ECO:0000313" key="1">
    <source>
        <dbReference type="EMBL" id="KAF5328336.1"/>
    </source>
</evidence>
<protein>
    <submittedName>
        <fullName evidence="1">Uncharacterized protein</fullName>
    </submittedName>
</protein>